<keyword evidence="1" id="KW-0812">Transmembrane</keyword>
<dbReference type="RefSeq" id="WP_344561157.1">
    <property type="nucleotide sequence ID" value="NZ_BAAATG010000021.1"/>
</dbReference>
<feature type="transmembrane region" description="Helical" evidence="1">
    <location>
        <begin position="191"/>
        <end position="209"/>
    </location>
</feature>
<keyword evidence="1" id="KW-0472">Membrane</keyword>
<keyword evidence="3" id="KW-0012">Acyltransferase</keyword>
<feature type="domain" description="Acyltransferase 3" evidence="2">
    <location>
        <begin position="19"/>
        <end position="396"/>
    </location>
</feature>
<dbReference type="Pfam" id="PF01757">
    <property type="entry name" value="Acyl_transf_3"/>
    <property type="match status" value="1"/>
</dbReference>
<keyword evidence="1" id="KW-1133">Transmembrane helix</keyword>
<reference evidence="4" key="1">
    <citation type="journal article" date="2019" name="Int. J. Syst. Evol. Microbiol.">
        <title>The Global Catalogue of Microorganisms (GCM) 10K type strain sequencing project: providing services to taxonomists for standard genome sequencing and annotation.</title>
        <authorList>
            <consortium name="The Broad Institute Genomics Platform"/>
            <consortium name="The Broad Institute Genome Sequencing Center for Infectious Disease"/>
            <person name="Wu L."/>
            <person name="Ma J."/>
        </authorList>
    </citation>
    <scope>NUCLEOTIDE SEQUENCE [LARGE SCALE GENOMIC DNA]</scope>
    <source>
        <strain evidence="4">CGMCC 4.7131</strain>
    </source>
</reference>
<feature type="transmembrane region" description="Helical" evidence="1">
    <location>
        <begin position="263"/>
        <end position="282"/>
    </location>
</feature>
<feature type="transmembrane region" description="Helical" evidence="1">
    <location>
        <begin position="374"/>
        <end position="398"/>
    </location>
</feature>
<dbReference type="InterPro" id="IPR002656">
    <property type="entry name" value="Acyl_transf_3_dom"/>
</dbReference>
<evidence type="ECO:0000313" key="3">
    <source>
        <dbReference type="EMBL" id="MFC5239203.1"/>
    </source>
</evidence>
<name>A0ABW0DP97_9ACTN</name>
<dbReference type="Proteomes" id="UP001596035">
    <property type="component" value="Unassembled WGS sequence"/>
</dbReference>
<evidence type="ECO:0000256" key="1">
    <source>
        <dbReference type="SAM" id="Phobius"/>
    </source>
</evidence>
<dbReference type="EMBL" id="JBHSKN010000004">
    <property type="protein sequence ID" value="MFC5239203.1"/>
    <property type="molecule type" value="Genomic_DNA"/>
</dbReference>
<feature type="transmembrane region" description="Helical" evidence="1">
    <location>
        <begin position="23"/>
        <end position="44"/>
    </location>
</feature>
<evidence type="ECO:0000313" key="4">
    <source>
        <dbReference type="Proteomes" id="UP001596035"/>
    </source>
</evidence>
<dbReference type="GO" id="GO:0016746">
    <property type="term" value="F:acyltransferase activity"/>
    <property type="evidence" value="ECO:0007669"/>
    <property type="project" value="UniProtKB-KW"/>
</dbReference>
<comment type="caution">
    <text evidence="3">The sequence shown here is derived from an EMBL/GenBank/DDBJ whole genome shotgun (WGS) entry which is preliminary data.</text>
</comment>
<proteinExistence type="predicted"/>
<accession>A0ABW0DP97</accession>
<feature type="transmembrane region" description="Helical" evidence="1">
    <location>
        <begin position="294"/>
        <end position="314"/>
    </location>
</feature>
<dbReference type="PANTHER" id="PTHR23028">
    <property type="entry name" value="ACETYLTRANSFERASE"/>
    <property type="match status" value="1"/>
</dbReference>
<gene>
    <name evidence="3" type="ORF">ACFPWV_04630</name>
</gene>
<dbReference type="EC" id="2.3.-.-" evidence="3"/>
<organism evidence="3 4">
    <name type="scientific">Streptomyces atrovirens</name>
    <dbReference type="NCBI Taxonomy" id="285556"/>
    <lineage>
        <taxon>Bacteria</taxon>
        <taxon>Bacillati</taxon>
        <taxon>Actinomycetota</taxon>
        <taxon>Actinomycetes</taxon>
        <taxon>Kitasatosporales</taxon>
        <taxon>Streptomycetaceae</taxon>
        <taxon>Streptomyces</taxon>
    </lineage>
</organism>
<sequence>MTALGTGRTPGTRDKKRIANLDGVRGLCAMIVVIVHVAFSTGVVLGSESGPPQEGIWSVLAVGLEVGLGPFFILSGMLLYKPFARMTLIGTPRPTLGKFFLRRGLRLLPGYWLLTAFCLLLLNFSSIDSVWYVLRPIVLLQNYDYMWYAGMDPTWTIPTEAQMYLVLPLLALLMHRLAGRVSDPARKVRRMMIPLGVMVVAGWAFAGYMHMEHLGPWPPEYWWPFSRFGLFAIGMGLAILSVRAESEPNAVPAVYRAARKRPNLFWVGALASYLVVCAAPLGEPGTWDYGTPQFAMVQHVAFVAFAFFLMVPLVAPKASSPLMDTVLSNRPTRFLGRISYGIYLWHFVVMYLWWQDGSVFGAPPQFANALIDKAGFWELLAVVVAGSIAIATVSFYFFERPLMRLGERWIRRREQAVAPVSRTAETPLPEKQSASV</sequence>
<dbReference type="InterPro" id="IPR050879">
    <property type="entry name" value="Acyltransferase_3"/>
</dbReference>
<feature type="transmembrane region" description="Helical" evidence="1">
    <location>
        <begin position="56"/>
        <end position="80"/>
    </location>
</feature>
<feature type="transmembrane region" description="Helical" evidence="1">
    <location>
        <begin position="334"/>
        <end position="354"/>
    </location>
</feature>
<dbReference type="PANTHER" id="PTHR23028:SF53">
    <property type="entry name" value="ACYL_TRANSF_3 DOMAIN-CONTAINING PROTEIN"/>
    <property type="match status" value="1"/>
</dbReference>
<feature type="transmembrane region" description="Helical" evidence="1">
    <location>
        <begin position="221"/>
        <end position="242"/>
    </location>
</feature>
<keyword evidence="4" id="KW-1185">Reference proteome</keyword>
<keyword evidence="3" id="KW-0808">Transferase</keyword>
<evidence type="ECO:0000259" key="2">
    <source>
        <dbReference type="Pfam" id="PF01757"/>
    </source>
</evidence>
<protein>
    <submittedName>
        <fullName evidence="3">Acyltransferase family protein</fullName>
        <ecNumber evidence="3">2.3.-.-</ecNumber>
    </submittedName>
</protein>
<feature type="transmembrane region" description="Helical" evidence="1">
    <location>
        <begin position="111"/>
        <end position="134"/>
    </location>
</feature>
<feature type="transmembrane region" description="Helical" evidence="1">
    <location>
        <begin position="161"/>
        <end position="179"/>
    </location>
</feature>